<dbReference type="Proteomes" id="UP000823872">
    <property type="component" value="Chromosome A1"/>
</dbReference>
<dbReference type="Ensembl" id="ENSFCTT00005075114.1">
    <property type="protein sequence ID" value="ENSFCTP00005052848.1"/>
    <property type="gene ID" value="ENSFCTG00005026513.1"/>
</dbReference>
<dbReference type="SUPFAM" id="SSF57850">
    <property type="entry name" value="RING/U-box"/>
    <property type="match status" value="1"/>
</dbReference>
<accession>A0ABI8A0V3</accession>
<keyword evidence="1" id="KW-0479">Metal-binding</keyword>
<keyword evidence="8" id="KW-1185">Reference proteome</keyword>
<dbReference type="InterPro" id="IPR001841">
    <property type="entry name" value="Znf_RING"/>
</dbReference>
<evidence type="ECO:0000256" key="4">
    <source>
        <dbReference type="PROSITE-ProRule" id="PRU00175"/>
    </source>
</evidence>
<reference evidence="7" key="1">
    <citation type="journal article" date="2007" name="Genome Res.">
        <title>Initial sequence and comparative analysis of the cat genome.</title>
        <authorList>
            <person name="Pontius J.U."/>
            <person name="Mullikin J.C."/>
            <person name="Smith D.R."/>
            <person name="Lindblad-Toh K."/>
            <person name="Gnerre S."/>
            <person name="Clamp M."/>
            <person name="Chang J."/>
            <person name="Stephens R."/>
            <person name="Neelam B."/>
            <person name="Volfovsky N."/>
            <person name="Schaffer A.A."/>
            <person name="Agarwala R."/>
            <person name="Narfstrom K."/>
            <person name="Murphy W.J."/>
            <person name="Giger U."/>
            <person name="Roca A.L."/>
            <person name="Antunes A."/>
            <person name="Menotti-Raymond M."/>
            <person name="Yuhki N."/>
            <person name="Pecon-Slattery J."/>
            <person name="Johnson W.E."/>
            <person name="Bourque G."/>
            <person name="Tesler G."/>
            <person name="O'Brien S.J."/>
        </authorList>
    </citation>
    <scope>NUCLEOTIDE SEQUENCE [LARGE SCALE GENOMIC DNA]</scope>
    <source>
        <strain evidence="7">Abyssinian</strain>
    </source>
</reference>
<dbReference type="GeneTree" id="ENSGT00950000183522"/>
<dbReference type="Pfam" id="PF15227">
    <property type="entry name" value="zf-C3HC4_4"/>
    <property type="match status" value="1"/>
</dbReference>
<sequence>EGWSTSLPGPGRGRAHRCLDLPGESVAAGTPKEERAPLPGLCNGSTVARIPRSEGHLCQDPAWSAPLPGPCVGRPAVPAPRVPVAILVHVLGSPAVFSIPVPGLRRVSGRPRPHSLVTVPPPAPFRRASAAAALALPAEAACALCQRAPREPVRADCGHRFCRACVVRFWAEEDGPFPCPECADDCWQRAVEPGRPPLSRRLLALEEAAAAPARDGPASEAALQLLCRADGGPLCAACRMAAGPEPPEWEPRWRKALRGKVRAGGGLCAARPRPAYPPPPHSPGCSDFPSPAVRPTPSAGVLFPSLNPGSPPPHLGRCRIPPPPPPLGVLFPIRGFWPWTVQSPSSERGPVLQSSPVPNPLMVPCPVSNPDPLF</sequence>
<evidence type="ECO:0000256" key="1">
    <source>
        <dbReference type="ARBA" id="ARBA00022723"/>
    </source>
</evidence>
<dbReference type="Gene3D" id="3.30.40.10">
    <property type="entry name" value="Zinc/RING finger domain, C3HC4 (zinc finger)"/>
    <property type="match status" value="1"/>
</dbReference>
<proteinExistence type="predicted"/>
<dbReference type="PROSITE" id="PS50089">
    <property type="entry name" value="ZF_RING_2"/>
    <property type="match status" value="1"/>
</dbReference>
<evidence type="ECO:0000313" key="7">
    <source>
        <dbReference type="Ensembl" id="ENSFCTP00005052848.1"/>
    </source>
</evidence>
<dbReference type="InterPro" id="IPR050143">
    <property type="entry name" value="TRIM/RBCC"/>
</dbReference>
<keyword evidence="2 4" id="KW-0863">Zinc-finger</keyword>
<keyword evidence="3" id="KW-0862">Zinc</keyword>
<dbReference type="Ensembl" id="ENSFCTT00005075164.1">
    <property type="protein sequence ID" value="ENSFCTP00005052884.1"/>
    <property type="gene ID" value="ENSFCTG00005026513.1"/>
</dbReference>
<dbReference type="PROSITE" id="PS00518">
    <property type="entry name" value="ZF_RING_1"/>
    <property type="match status" value="1"/>
</dbReference>
<evidence type="ECO:0000256" key="5">
    <source>
        <dbReference type="SAM" id="MobiDB-lite"/>
    </source>
</evidence>
<reference evidence="8" key="3">
    <citation type="submission" date="2021-02" db="EMBL/GenBank/DDBJ databases">
        <title>Safari Cat Assemblies.</title>
        <authorList>
            <person name="Bredemeyer K.R."/>
            <person name="Murphy W.J."/>
        </authorList>
    </citation>
    <scope>NUCLEOTIDE SEQUENCE [LARGE SCALE GENOMIC DNA]</scope>
</reference>
<dbReference type="Ensembl" id="ENSFCTT00005075176.1">
    <property type="protein sequence ID" value="ENSFCTP00005052887.1"/>
    <property type="gene ID" value="ENSFCTG00005026513.1"/>
</dbReference>
<dbReference type="InterPro" id="IPR017907">
    <property type="entry name" value="Znf_RING_CS"/>
</dbReference>
<evidence type="ECO:0000313" key="8">
    <source>
        <dbReference type="Proteomes" id="UP000823872"/>
    </source>
</evidence>
<feature type="region of interest" description="Disordered" evidence="5">
    <location>
        <begin position="269"/>
        <end position="291"/>
    </location>
</feature>
<name>A0ABI8A0V3_FELCA</name>
<dbReference type="InterPro" id="IPR013083">
    <property type="entry name" value="Znf_RING/FYVE/PHD"/>
</dbReference>
<dbReference type="PANTHER" id="PTHR24103">
    <property type="entry name" value="E3 UBIQUITIN-PROTEIN LIGASE TRIM"/>
    <property type="match status" value="1"/>
</dbReference>
<evidence type="ECO:0000259" key="6">
    <source>
        <dbReference type="PROSITE" id="PS50089"/>
    </source>
</evidence>
<reference evidence="7" key="4">
    <citation type="submission" date="2025-05" db="UniProtKB">
        <authorList>
            <consortium name="Ensembl"/>
        </authorList>
    </citation>
    <scope>IDENTIFICATION</scope>
    <source>
        <strain evidence="7">breed Abyssinian</strain>
    </source>
</reference>
<dbReference type="SMART" id="SM00184">
    <property type="entry name" value="RING"/>
    <property type="match status" value="1"/>
</dbReference>
<feature type="domain" description="RING-type" evidence="6">
    <location>
        <begin position="142"/>
        <end position="182"/>
    </location>
</feature>
<organism evidence="7 8">
    <name type="scientific">Felis catus</name>
    <name type="common">Cat</name>
    <name type="synonym">Felis silvestris catus</name>
    <dbReference type="NCBI Taxonomy" id="9685"/>
    <lineage>
        <taxon>Eukaryota</taxon>
        <taxon>Metazoa</taxon>
        <taxon>Chordata</taxon>
        <taxon>Craniata</taxon>
        <taxon>Vertebrata</taxon>
        <taxon>Euteleostomi</taxon>
        <taxon>Mammalia</taxon>
        <taxon>Eutheria</taxon>
        <taxon>Laurasiatheria</taxon>
        <taxon>Carnivora</taxon>
        <taxon>Feliformia</taxon>
        <taxon>Felidae</taxon>
        <taxon>Felinae</taxon>
        <taxon>Felis</taxon>
    </lineage>
</organism>
<reference evidence="7" key="2">
    <citation type="submission" date="2011-09" db="EMBL/GenBank/DDBJ databases">
        <title>Sequence assembly of the Felis catus genome version 6.2.</title>
        <authorList>
            <person name="Hillier L.W."/>
            <person name="Warren W."/>
            <person name="Obrien S."/>
            <person name="Wilson R.K."/>
        </authorList>
    </citation>
    <scope>NUCLEOTIDE SEQUENCE [LARGE SCALE GENOMIC DNA]</scope>
    <source>
        <strain evidence="7">Abyssinian</strain>
    </source>
</reference>
<evidence type="ECO:0000256" key="2">
    <source>
        <dbReference type="ARBA" id="ARBA00022771"/>
    </source>
</evidence>
<protein>
    <recommendedName>
        <fullName evidence="6">RING-type domain-containing protein</fullName>
    </recommendedName>
</protein>
<evidence type="ECO:0000256" key="3">
    <source>
        <dbReference type="ARBA" id="ARBA00022833"/>
    </source>
</evidence>